<dbReference type="CDD" id="cd22150">
    <property type="entry name" value="F-box_CeFBXA-like"/>
    <property type="match status" value="1"/>
</dbReference>
<feature type="domain" description="F-box" evidence="1">
    <location>
        <begin position="297"/>
        <end position="346"/>
    </location>
</feature>
<name>E3MGU4_CAERE</name>
<dbReference type="EMBL" id="DS268444">
    <property type="protein sequence ID" value="EFP01719.1"/>
    <property type="molecule type" value="Genomic_DNA"/>
</dbReference>
<dbReference type="Proteomes" id="UP000008281">
    <property type="component" value="Unassembled WGS sequence"/>
</dbReference>
<organism evidence="3">
    <name type="scientific">Caenorhabditis remanei</name>
    <name type="common">Caenorhabditis vulgaris</name>
    <dbReference type="NCBI Taxonomy" id="31234"/>
    <lineage>
        <taxon>Eukaryota</taxon>
        <taxon>Metazoa</taxon>
        <taxon>Ecdysozoa</taxon>
        <taxon>Nematoda</taxon>
        <taxon>Chromadorea</taxon>
        <taxon>Rhabditida</taxon>
        <taxon>Rhabditina</taxon>
        <taxon>Rhabditomorpha</taxon>
        <taxon>Rhabditoidea</taxon>
        <taxon>Rhabditidae</taxon>
        <taxon>Peloderinae</taxon>
        <taxon>Caenorhabditis</taxon>
    </lineage>
</organism>
<dbReference type="Pfam" id="PF01827">
    <property type="entry name" value="FTH"/>
    <property type="match status" value="2"/>
</dbReference>
<proteinExistence type="predicted"/>
<feature type="domain" description="F-box" evidence="1">
    <location>
        <begin position="15"/>
        <end position="64"/>
    </location>
</feature>
<dbReference type="InterPro" id="IPR036047">
    <property type="entry name" value="F-box-like_dom_sf"/>
</dbReference>
<accession>E3MGU4</accession>
<dbReference type="InParanoid" id="E3MGU4"/>
<evidence type="ECO:0000313" key="3">
    <source>
        <dbReference type="Proteomes" id="UP000008281"/>
    </source>
</evidence>
<dbReference type="Pfam" id="PF00646">
    <property type="entry name" value="F-box"/>
    <property type="match status" value="2"/>
</dbReference>
<dbReference type="SUPFAM" id="SSF81383">
    <property type="entry name" value="F-box domain"/>
    <property type="match status" value="2"/>
</dbReference>
<dbReference type="OrthoDB" id="5910913at2759"/>
<evidence type="ECO:0000259" key="1">
    <source>
        <dbReference type="PROSITE" id="PS50181"/>
    </source>
</evidence>
<dbReference type="AlphaFoldDB" id="E3MGU4"/>
<dbReference type="HOGENOM" id="CLU_425298_0_0_1"/>
<keyword evidence="3" id="KW-1185">Reference proteome</keyword>
<sequence length="630" mass="73649">MKNVFKCLLPRKKGPDYLSRMPATIMVQILKHCDYWKIHTLRNTCHYLRDFVDDVQPDATIDSIKISVDNDSTYLNFESGRFVAKYKNSQSIIWKKKRQDYGEKFFQDQNSILRHRKLTVHHFSVDLHCVGTNTAIKFYSDLEALLKSIVQPLSVRRLTLQVFFEEDVRSVLPYFEAGKLEAITIHRALLSGVHLSLNRIIETDQFKKAKEIEIPQFMVDAPIHHFCHFEKVRLYVSTIRLSDVLTIKQRSSKGQIPFIFKVSKNPKTNHSQMSLLNLFSCCFPSRLLKKDVPKEEHAFLLDMPDVVTNEILKNLDFATIRKLRKVCHSFRDFIDWEKPDNNLKSINLKVRADMIFVSLSTPSSTEDMKLMYFENEHRCLMLGGAGYAILESNCVDSCIDDFLWPALKHQKSLLNKLYVTRQLEFDENNQSIPQTPGKLLVPTFEKLFDSLINVLESRDQLLKVENLMISLTGQYQLMQLLRHVDLKALKRLALVRLSETETYMDYREDDNSEYPLDLDILKDCENLEELDVKRFSISSPFRMLAHIPNLNVNMQTIYSEDLLLFKQNFENLEINAFSIIQFVQFPDKSRFMETTGLADDGSDSFLVFPSKLSLKYWHVLKCMSFNWKYT</sequence>
<dbReference type="InterPro" id="IPR001810">
    <property type="entry name" value="F-box_dom"/>
</dbReference>
<dbReference type="InterPro" id="IPR002900">
    <property type="entry name" value="DUF38/FTH_CAE_spp"/>
</dbReference>
<dbReference type="PANTHER" id="PTHR23014">
    <property type="entry name" value="F-BOX A PROTEIN"/>
    <property type="match status" value="1"/>
</dbReference>
<dbReference type="PANTHER" id="PTHR23014:SF1">
    <property type="entry name" value="DUF38 DOMAIN-CONTAINING PROTEIN-RELATED"/>
    <property type="match status" value="1"/>
</dbReference>
<evidence type="ECO:0000313" key="2">
    <source>
        <dbReference type="EMBL" id="EFP01719.1"/>
    </source>
</evidence>
<gene>
    <name evidence="2" type="ORF">CRE_23458</name>
</gene>
<reference evidence="2" key="1">
    <citation type="submission" date="2007-07" db="EMBL/GenBank/DDBJ databases">
        <title>PCAP assembly of the Caenorhabditis remanei genome.</title>
        <authorList>
            <consortium name="The Caenorhabditis remanei Sequencing Consortium"/>
            <person name="Wilson R.K."/>
        </authorList>
    </citation>
    <scope>NUCLEOTIDE SEQUENCE [LARGE SCALE GENOMIC DNA]</scope>
    <source>
        <strain evidence="2">PB4641</strain>
    </source>
</reference>
<dbReference type="PROSITE" id="PS50181">
    <property type="entry name" value="FBOX"/>
    <property type="match status" value="2"/>
</dbReference>
<protein>
    <recommendedName>
        <fullName evidence="1">F-box domain-containing protein</fullName>
    </recommendedName>
</protein>
<dbReference type="SMART" id="SM00256">
    <property type="entry name" value="FBOX"/>
    <property type="match status" value="2"/>
</dbReference>